<evidence type="ECO:0000313" key="2">
    <source>
        <dbReference type="Proteomes" id="UP000005324"/>
    </source>
</evidence>
<dbReference type="HOGENOM" id="CLU_1069120_0_0_5"/>
<dbReference type="EMBL" id="ADVL01000034">
    <property type="protein sequence ID" value="EFH13617.1"/>
    <property type="molecule type" value="Genomic_DNA"/>
</dbReference>
<keyword evidence="2" id="KW-1185">Reference proteome</keyword>
<evidence type="ECO:0000313" key="1">
    <source>
        <dbReference type="EMBL" id="EFH13617.1"/>
    </source>
</evidence>
<protein>
    <submittedName>
        <fullName evidence="1">Uncharacterized protein</fullName>
    </submittedName>
</protein>
<dbReference type="Proteomes" id="UP000005324">
    <property type="component" value="Unassembled WGS sequence"/>
</dbReference>
<proteinExistence type="predicted"/>
<reference evidence="1 2" key="1">
    <citation type="submission" date="2010-04" db="EMBL/GenBank/DDBJ databases">
        <authorList>
            <person name="Qin X."/>
            <person name="Bachman B."/>
            <person name="Battles P."/>
            <person name="Bell A."/>
            <person name="Bess C."/>
            <person name="Bickham C."/>
            <person name="Chaboub L."/>
            <person name="Chen D."/>
            <person name="Coyle M."/>
            <person name="Deiros D.R."/>
            <person name="Dinh H."/>
            <person name="Forbes L."/>
            <person name="Fowler G."/>
            <person name="Francisco L."/>
            <person name="Fu Q."/>
            <person name="Gubbala S."/>
            <person name="Hale W."/>
            <person name="Han Y."/>
            <person name="Hemphill L."/>
            <person name="Highlander S.K."/>
            <person name="Hirani K."/>
            <person name="Hogues M."/>
            <person name="Jackson L."/>
            <person name="Jakkamsetti A."/>
            <person name="Javaid M."/>
            <person name="Jiang H."/>
            <person name="Korchina V."/>
            <person name="Kovar C."/>
            <person name="Lara F."/>
            <person name="Lee S."/>
            <person name="Mata R."/>
            <person name="Mathew T."/>
            <person name="Moen C."/>
            <person name="Morales K."/>
            <person name="Munidasa M."/>
            <person name="Nazareth L."/>
            <person name="Ngo R."/>
            <person name="Nguyen L."/>
            <person name="Okwuonu G."/>
            <person name="Ongeri F."/>
            <person name="Patil S."/>
            <person name="Petrosino J."/>
            <person name="Pham C."/>
            <person name="Pham P."/>
            <person name="Pu L.-L."/>
            <person name="Puazo M."/>
            <person name="Raj R."/>
            <person name="Reid J."/>
            <person name="Rouhana J."/>
            <person name="Saada N."/>
            <person name="Shang Y."/>
            <person name="Simmons D."/>
            <person name="Thornton R."/>
            <person name="Warren J."/>
            <person name="Weissenberger G."/>
            <person name="Zhang J."/>
            <person name="Zhang L."/>
            <person name="Zhou C."/>
            <person name="Zhu D."/>
            <person name="Muzny D."/>
            <person name="Worley K."/>
            <person name="Gibbs R."/>
        </authorList>
    </citation>
    <scope>NUCLEOTIDE SEQUENCE [LARGE SCALE GENOMIC DNA]</scope>
    <source>
        <strain evidence="1 2">ATCC 49957</strain>
    </source>
</reference>
<name>D5RGE5_9PROT</name>
<accession>D5RGE5</accession>
<sequence length="260" mass="29402">MQKDPNVAKAWLDGYRDTLGPAGYAGLKAEVAFFEQHRRDLNLVVAADIGDATDFVGFVDGVMHRIDVTTNIAFKRLGSYEPLQLEGCRYKVAVFDRGRFDLVDINFPFCSHCQRGRILPTAVLLEENHNRHGESQWSNDQLLVNICSACGEVEIARRITTPFLYDFGSLYRDLNEAQQEAEDRGEAPINVRAEAAAYARRASRYLSDVFGTRLVAIGGKSYEITNPRDGDGYWTVRFEDQLPLVQDHLKDEYLWDLSNG</sequence>
<organism evidence="1 2">
    <name type="scientific">Pseudoroseomonas cervicalis ATCC 49957</name>
    <dbReference type="NCBI Taxonomy" id="525371"/>
    <lineage>
        <taxon>Bacteria</taxon>
        <taxon>Pseudomonadati</taxon>
        <taxon>Pseudomonadota</taxon>
        <taxon>Alphaproteobacteria</taxon>
        <taxon>Acetobacterales</taxon>
        <taxon>Roseomonadaceae</taxon>
        <taxon>Roseomonas</taxon>
    </lineage>
</organism>
<gene>
    <name evidence="1" type="ORF">HMPREF0731_0154</name>
</gene>
<comment type="caution">
    <text evidence="1">The sequence shown here is derived from an EMBL/GenBank/DDBJ whole genome shotgun (WGS) entry which is preliminary data.</text>
</comment>
<dbReference type="AlphaFoldDB" id="D5RGE5"/>